<accession>A0ABN9FXZ3</accession>
<reference evidence="1" key="1">
    <citation type="submission" date="2023-05" db="EMBL/GenBank/DDBJ databases">
        <authorList>
            <person name="Stuckert A."/>
        </authorList>
    </citation>
    <scope>NUCLEOTIDE SEQUENCE</scope>
</reference>
<keyword evidence="2" id="KW-1185">Reference proteome</keyword>
<comment type="caution">
    <text evidence="1">The sequence shown here is derived from an EMBL/GenBank/DDBJ whole genome shotgun (WGS) entry which is preliminary data.</text>
</comment>
<sequence>MRADVGSRGKGVEAALVLSSRGQCSRCHPNFCALETLPSSIGWLGRLPLPRSPLTPTANGRWVRQTQTVSWMGPGSKPTENHVSSTCPCPLVFPHQAKYRMLWAQPHCTVRKS</sequence>
<protein>
    <submittedName>
        <fullName evidence="1">Uncharacterized protein</fullName>
    </submittedName>
</protein>
<evidence type="ECO:0000313" key="1">
    <source>
        <dbReference type="EMBL" id="CAI9601281.1"/>
    </source>
</evidence>
<name>A0ABN9FXZ3_9NEOB</name>
<organism evidence="1 2">
    <name type="scientific">Staurois parvus</name>
    <dbReference type="NCBI Taxonomy" id="386267"/>
    <lineage>
        <taxon>Eukaryota</taxon>
        <taxon>Metazoa</taxon>
        <taxon>Chordata</taxon>
        <taxon>Craniata</taxon>
        <taxon>Vertebrata</taxon>
        <taxon>Euteleostomi</taxon>
        <taxon>Amphibia</taxon>
        <taxon>Batrachia</taxon>
        <taxon>Anura</taxon>
        <taxon>Neobatrachia</taxon>
        <taxon>Ranoidea</taxon>
        <taxon>Ranidae</taxon>
        <taxon>Staurois</taxon>
    </lineage>
</organism>
<gene>
    <name evidence="1" type="ORF">SPARVUS_LOCUS12947575</name>
</gene>
<proteinExistence type="predicted"/>
<dbReference type="EMBL" id="CATNWA010017541">
    <property type="protein sequence ID" value="CAI9601281.1"/>
    <property type="molecule type" value="Genomic_DNA"/>
</dbReference>
<evidence type="ECO:0000313" key="2">
    <source>
        <dbReference type="Proteomes" id="UP001162483"/>
    </source>
</evidence>
<dbReference type="Proteomes" id="UP001162483">
    <property type="component" value="Unassembled WGS sequence"/>
</dbReference>